<proteinExistence type="predicted"/>
<gene>
    <name evidence="2" type="ORF">FYJ39_03730</name>
</gene>
<protein>
    <submittedName>
        <fullName evidence="2">DUF4280 domain-containing protein</fullName>
    </submittedName>
</protein>
<reference evidence="2 3" key="1">
    <citation type="submission" date="2019-08" db="EMBL/GenBank/DDBJ databases">
        <title>In-depth cultivation of the pig gut microbiome towards novel bacterial diversity and tailored functional studies.</title>
        <authorList>
            <person name="Wylensek D."/>
            <person name="Hitch T.C.A."/>
            <person name="Clavel T."/>
        </authorList>
    </citation>
    <scope>NUCLEOTIDE SEQUENCE [LARGE SCALE GENOMIC DNA]</scope>
    <source>
        <strain evidence="2 3">WCA-389-WT-23D1</strain>
    </source>
</reference>
<sequence>MGWIDWSWWMKEEEKPAEPLVLGAELECEYGSQRSFLMVETDGISINDLPKACVEDSIAHRNIHPFGKCLKNDECYFKMDLEERWVNAEPQTERVNGKEIITTSSTLICKASGMAIRAVTSGQDGRFARFQQFLRNMERKYPGLRETLEDPYGSVYLEGNYEMALQFLEEQIEGREEGLEIVTLYDPKNLEGAYILAALERLMTDCEVRSFEGFMNDLRDTANQHGMQGKEGWDQNYLNEAMMELLRKDCKETAERIETNPVYRGIEKQKMFGSWLRECTEAFAYTTVMYSSALAEGNSSGRRMEGDKGRGAVKKGEEKGKESGSVKGSSEMGGERVDGKGGSKSGSKSGSGSKFQEVFDLADNYTLSDDTFDNHILDRHGPNSTYGNKSHFNADFDIRNSIDSTLTGDNFIVGPNTAGREGYIFEQTFSNPIGTNSKGKPLYTLKVVIDEAGNVITAFPKK</sequence>
<accession>A0A7X2NIZ5</accession>
<feature type="region of interest" description="Disordered" evidence="1">
    <location>
        <begin position="296"/>
        <end position="353"/>
    </location>
</feature>
<evidence type="ECO:0000313" key="2">
    <source>
        <dbReference type="EMBL" id="MSS35712.1"/>
    </source>
</evidence>
<evidence type="ECO:0000313" key="3">
    <source>
        <dbReference type="Proteomes" id="UP000429958"/>
    </source>
</evidence>
<name>A0A7X2NIZ5_9CLOT</name>
<feature type="compositionally biased region" description="Basic and acidic residues" evidence="1">
    <location>
        <begin position="302"/>
        <end position="324"/>
    </location>
</feature>
<evidence type="ECO:0000256" key="1">
    <source>
        <dbReference type="SAM" id="MobiDB-lite"/>
    </source>
</evidence>
<keyword evidence="3" id="KW-1185">Reference proteome</keyword>
<organism evidence="2 3">
    <name type="scientific">Clostridium porci</name>
    <dbReference type="NCBI Taxonomy" id="2605778"/>
    <lineage>
        <taxon>Bacteria</taxon>
        <taxon>Bacillati</taxon>
        <taxon>Bacillota</taxon>
        <taxon>Clostridia</taxon>
        <taxon>Eubacteriales</taxon>
        <taxon>Clostridiaceae</taxon>
        <taxon>Clostridium</taxon>
    </lineage>
</organism>
<dbReference type="RefSeq" id="WP_154471104.1">
    <property type="nucleotide sequence ID" value="NZ_VUMD01000002.1"/>
</dbReference>
<dbReference type="Proteomes" id="UP000429958">
    <property type="component" value="Unassembled WGS sequence"/>
</dbReference>
<comment type="caution">
    <text evidence="2">The sequence shown here is derived from an EMBL/GenBank/DDBJ whole genome shotgun (WGS) entry which is preliminary data.</text>
</comment>
<dbReference type="EMBL" id="VUMD01000002">
    <property type="protein sequence ID" value="MSS35712.1"/>
    <property type="molecule type" value="Genomic_DNA"/>
</dbReference>
<dbReference type="Pfam" id="PF14107">
    <property type="entry name" value="DUF4280"/>
    <property type="match status" value="1"/>
</dbReference>
<dbReference type="InterPro" id="IPR025460">
    <property type="entry name" value="DUF4280"/>
</dbReference>
<dbReference type="AlphaFoldDB" id="A0A7X2NIZ5"/>